<protein>
    <submittedName>
        <fullName evidence="1">Uncharacterized protein</fullName>
    </submittedName>
</protein>
<sequence length="129" mass="15273">MNKQSYRTLTEEHFCHQLWQNDLIMAEQELTFFEHLLDQLNPIGLPNSPGADYLDEILSNLHHFNRLIPVLKQDIQQTEKQLATDVKATDNVSAAQKKDHAYLRSEMDDFEQSYRQFKQTFRTLFTSNR</sequence>
<name>A0ABW0IJ64_9BACT</name>
<dbReference type="Proteomes" id="UP001596106">
    <property type="component" value="Unassembled WGS sequence"/>
</dbReference>
<accession>A0ABW0IJ64</accession>
<organism evidence="1 2">
    <name type="scientific">Larkinella bovis</name>
    <dbReference type="NCBI Taxonomy" id="683041"/>
    <lineage>
        <taxon>Bacteria</taxon>
        <taxon>Pseudomonadati</taxon>
        <taxon>Bacteroidota</taxon>
        <taxon>Cytophagia</taxon>
        <taxon>Cytophagales</taxon>
        <taxon>Spirosomataceae</taxon>
        <taxon>Larkinella</taxon>
    </lineage>
</organism>
<evidence type="ECO:0000313" key="2">
    <source>
        <dbReference type="Proteomes" id="UP001596106"/>
    </source>
</evidence>
<gene>
    <name evidence="1" type="ORF">ACFPMF_24320</name>
</gene>
<dbReference type="RefSeq" id="WP_379850015.1">
    <property type="nucleotide sequence ID" value="NZ_JBHSMA010000013.1"/>
</dbReference>
<comment type="caution">
    <text evidence="1">The sequence shown here is derived from an EMBL/GenBank/DDBJ whole genome shotgun (WGS) entry which is preliminary data.</text>
</comment>
<keyword evidence="2" id="KW-1185">Reference proteome</keyword>
<evidence type="ECO:0000313" key="1">
    <source>
        <dbReference type="EMBL" id="MFC5412472.1"/>
    </source>
</evidence>
<reference evidence="2" key="1">
    <citation type="journal article" date="2019" name="Int. J. Syst. Evol. Microbiol.">
        <title>The Global Catalogue of Microorganisms (GCM) 10K type strain sequencing project: providing services to taxonomists for standard genome sequencing and annotation.</title>
        <authorList>
            <consortium name="The Broad Institute Genomics Platform"/>
            <consortium name="The Broad Institute Genome Sequencing Center for Infectious Disease"/>
            <person name="Wu L."/>
            <person name="Ma J."/>
        </authorList>
    </citation>
    <scope>NUCLEOTIDE SEQUENCE [LARGE SCALE GENOMIC DNA]</scope>
    <source>
        <strain evidence="2">CCUG 55250</strain>
    </source>
</reference>
<dbReference type="EMBL" id="JBHSMA010000013">
    <property type="protein sequence ID" value="MFC5412472.1"/>
    <property type="molecule type" value="Genomic_DNA"/>
</dbReference>
<proteinExistence type="predicted"/>